<organism evidence="1 2">
    <name type="scientific">Vagococcus allomyrinae</name>
    <dbReference type="NCBI Taxonomy" id="2794353"/>
    <lineage>
        <taxon>Bacteria</taxon>
        <taxon>Bacillati</taxon>
        <taxon>Bacillota</taxon>
        <taxon>Bacilli</taxon>
        <taxon>Lactobacillales</taxon>
        <taxon>Enterococcaceae</taxon>
        <taxon>Vagococcus</taxon>
    </lineage>
</organism>
<evidence type="ECO:0000313" key="1">
    <source>
        <dbReference type="EMBL" id="MBP1040313.1"/>
    </source>
</evidence>
<gene>
    <name evidence="1" type="ORF">I6N95_04725</name>
</gene>
<name>A0A940PCP3_9ENTE</name>
<dbReference type="RefSeq" id="WP_209525205.1">
    <property type="nucleotide sequence ID" value="NZ_JAEEGA010000002.1"/>
</dbReference>
<dbReference type="Proteomes" id="UP000674938">
    <property type="component" value="Unassembled WGS sequence"/>
</dbReference>
<sequence length="197" mass="22188">MTQVIILIKKEGNTMTHDPNKPADPSFSYEQQLVDQELSLNYAALLELNRLLLKQVDSLNQSFRGMMLANQTVQSQQGIILKVMQTLEVCDRLRSAADSGQDPTEVMQQYMLTAKDPTISTGQEVQTRSDEQLRVASQVSRVSAFFLPPKAEKAVITSKEPVPLVSFVKDKQTELHVLETSVNEQLKLLRTHFDKTV</sequence>
<dbReference type="EMBL" id="JAEEGA010000002">
    <property type="protein sequence ID" value="MBP1040313.1"/>
    <property type="molecule type" value="Genomic_DNA"/>
</dbReference>
<keyword evidence="2" id="KW-1185">Reference proteome</keyword>
<protein>
    <submittedName>
        <fullName evidence="1">Uncharacterized protein</fullName>
    </submittedName>
</protein>
<dbReference type="AlphaFoldDB" id="A0A940PCP3"/>
<accession>A0A940PCP3</accession>
<evidence type="ECO:0000313" key="2">
    <source>
        <dbReference type="Proteomes" id="UP000674938"/>
    </source>
</evidence>
<reference evidence="1" key="1">
    <citation type="submission" date="2020-12" db="EMBL/GenBank/DDBJ databases">
        <title>Vagococcus allomyrinae sp. nov. and Enterococcus lavae sp. nov., isolated from the larvae of Allomyrina dichotoma.</title>
        <authorList>
            <person name="Lee S.D."/>
        </authorList>
    </citation>
    <scope>NUCLEOTIDE SEQUENCE</scope>
    <source>
        <strain evidence="1">BWB3-3</strain>
    </source>
</reference>
<proteinExistence type="predicted"/>
<comment type="caution">
    <text evidence="1">The sequence shown here is derived from an EMBL/GenBank/DDBJ whole genome shotgun (WGS) entry which is preliminary data.</text>
</comment>